<accession>A0A0K1Q044</accession>
<dbReference type="PANTHER" id="PTHR43133">
    <property type="entry name" value="RNA POLYMERASE ECF-TYPE SIGMA FACTO"/>
    <property type="match status" value="1"/>
</dbReference>
<protein>
    <submittedName>
        <fullName evidence="8">RNA polymerase sigma factor RpoE</fullName>
    </submittedName>
</protein>
<dbReference type="Gene3D" id="1.10.10.10">
    <property type="entry name" value="Winged helix-like DNA-binding domain superfamily/Winged helix DNA-binding domain"/>
    <property type="match status" value="1"/>
</dbReference>
<reference evidence="8 9" key="1">
    <citation type="submission" date="2015-08" db="EMBL/GenBank/DDBJ databases">
        <authorList>
            <person name="Babu N.S."/>
            <person name="Beckwith C.J."/>
            <person name="Beseler K.G."/>
            <person name="Brison A."/>
            <person name="Carone J.V."/>
            <person name="Caskin T.P."/>
            <person name="Diamond M."/>
            <person name="Durham M.E."/>
            <person name="Foxe J.M."/>
            <person name="Go M."/>
            <person name="Henderson B.A."/>
            <person name="Jones I.B."/>
            <person name="McGettigan J.A."/>
            <person name="Micheletti S.J."/>
            <person name="Nasrallah M.E."/>
            <person name="Ortiz D."/>
            <person name="Piller C.R."/>
            <person name="Privatt S.R."/>
            <person name="Schneider S.L."/>
            <person name="Sharp S."/>
            <person name="Smith T.C."/>
            <person name="Stanton J.D."/>
            <person name="Ullery H.E."/>
            <person name="Wilson R.J."/>
            <person name="Serrano M.G."/>
            <person name="Buck G."/>
            <person name="Lee V."/>
            <person name="Wang Y."/>
            <person name="Carvalho R."/>
            <person name="Voegtly L."/>
            <person name="Shi R."/>
            <person name="Duckworth R."/>
            <person name="Johnson A."/>
            <person name="Loviza R."/>
            <person name="Walstead R."/>
            <person name="Shah Z."/>
            <person name="Kiflezghi M."/>
            <person name="Wade K."/>
            <person name="Ball S.L."/>
            <person name="Bradley K.W."/>
            <person name="Asai D.J."/>
            <person name="Bowman C.A."/>
            <person name="Russell D.A."/>
            <person name="Pope W.H."/>
            <person name="Jacobs-Sera D."/>
            <person name="Hendrix R.W."/>
            <person name="Hatfull G.F."/>
        </authorList>
    </citation>
    <scope>NUCLEOTIDE SEQUENCE [LARGE SCALE GENOMIC DNA]</scope>
    <source>
        <strain evidence="8 9">DSM 27648</strain>
    </source>
</reference>
<dbReference type="GO" id="GO:0003677">
    <property type="term" value="F:DNA binding"/>
    <property type="evidence" value="ECO:0007669"/>
    <property type="project" value="UniProtKB-KW"/>
</dbReference>
<dbReference type="InterPro" id="IPR007627">
    <property type="entry name" value="RNA_pol_sigma70_r2"/>
</dbReference>
<comment type="similarity">
    <text evidence="1">Belongs to the sigma-70 factor family. ECF subfamily.</text>
</comment>
<dbReference type="STRING" id="1391654.AKJ09_05423"/>
<dbReference type="Pfam" id="PF08281">
    <property type="entry name" value="Sigma70_r4_2"/>
    <property type="match status" value="1"/>
</dbReference>
<name>A0A0K1Q044_9BACT</name>
<evidence type="ECO:0000256" key="4">
    <source>
        <dbReference type="ARBA" id="ARBA00023125"/>
    </source>
</evidence>
<dbReference type="InterPro" id="IPR036388">
    <property type="entry name" value="WH-like_DNA-bd_sf"/>
</dbReference>
<proteinExistence type="inferred from homology"/>
<dbReference type="Pfam" id="PF04542">
    <property type="entry name" value="Sigma70_r2"/>
    <property type="match status" value="1"/>
</dbReference>
<evidence type="ECO:0000313" key="8">
    <source>
        <dbReference type="EMBL" id="AKU98759.1"/>
    </source>
</evidence>
<evidence type="ECO:0000256" key="2">
    <source>
        <dbReference type="ARBA" id="ARBA00023015"/>
    </source>
</evidence>
<keyword evidence="3" id="KW-0731">Sigma factor</keyword>
<feature type="domain" description="RNA polymerase sigma-70 region 2" evidence="6">
    <location>
        <begin position="16"/>
        <end position="78"/>
    </location>
</feature>
<dbReference type="InterPro" id="IPR013325">
    <property type="entry name" value="RNA_pol_sigma_r2"/>
</dbReference>
<dbReference type="EMBL" id="CP012333">
    <property type="protein sequence ID" value="AKU98759.1"/>
    <property type="molecule type" value="Genomic_DNA"/>
</dbReference>
<keyword evidence="5" id="KW-0804">Transcription</keyword>
<dbReference type="InterPro" id="IPR013249">
    <property type="entry name" value="RNA_pol_sigma70_r4_t2"/>
</dbReference>
<dbReference type="NCBIfam" id="TIGR02937">
    <property type="entry name" value="sigma70-ECF"/>
    <property type="match status" value="1"/>
</dbReference>
<dbReference type="SUPFAM" id="SSF88946">
    <property type="entry name" value="Sigma2 domain of RNA polymerase sigma factors"/>
    <property type="match status" value="1"/>
</dbReference>
<dbReference type="PANTHER" id="PTHR43133:SF8">
    <property type="entry name" value="RNA POLYMERASE SIGMA FACTOR HI_1459-RELATED"/>
    <property type="match status" value="1"/>
</dbReference>
<dbReference type="Gene3D" id="1.10.1740.10">
    <property type="match status" value="1"/>
</dbReference>
<evidence type="ECO:0000256" key="1">
    <source>
        <dbReference type="ARBA" id="ARBA00010641"/>
    </source>
</evidence>
<dbReference type="PATRIC" id="fig|1391654.3.peg.5495"/>
<evidence type="ECO:0000256" key="3">
    <source>
        <dbReference type="ARBA" id="ARBA00023082"/>
    </source>
</evidence>
<organism evidence="8 9">
    <name type="scientific">Labilithrix luteola</name>
    <dbReference type="NCBI Taxonomy" id="1391654"/>
    <lineage>
        <taxon>Bacteria</taxon>
        <taxon>Pseudomonadati</taxon>
        <taxon>Myxococcota</taxon>
        <taxon>Polyangia</taxon>
        <taxon>Polyangiales</taxon>
        <taxon>Labilitrichaceae</taxon>
        <taxon>Labilithrix</taxon>
    </lineage>
</organism>
<evidence type="ECO:0000313" key="9">
    <source>
        <dbReference type="Proteomes" id="UP000064967"/>
    </source>
</evidence>
<feature type="domain" description="RNA polymerase sigma factor 70 region 4 type 2" evidence="7">
    <location>
        <begin position="111"/>
        <end position="161"/>
    </location>
</feature>
<dbReference type="GO" id="GO:0006352">
    <property type="term" value="P:DNA-templated transcription initiation"/>
    <property type="evidence" value="ECO:0007669"/>
    <property type="project" value="InterPro"/>
</dbReference>
<dbReference type="Proteomes" id="UP000064967">
    <property type="component" value="Chromosome"/>
</dbReference>
<evidence type="ECO:0000259" key="6">
    <source>
        <dbReference type="Pfam" id="PF04542"/>
    </source>
</evidence>
<sequence>MSRSRADDRQHEVATAHFASVWRFLRTLGVPSHAVDDAAQEVFVVVARKLEKIRPGCEKSFLFSTAVHVARQLRRKHRLEVLAVDPDDESLDPVLHDTPEDSLGKKEQQDLLLVLLDGLTEELRTAFVLSEIEGQSVPEIAAVLGIPLGTATSRVRRGRDKFEERLKRMQTRMRGGR</sequence>
<dbReference type="InterPro" id="IPR013324">
    <property type="entry name" value="RNA_pol_sigma_r3/r4-like"/>
</dbReference>
<evidence type="ECO:0000259" key="7">
    <source>
        <dbReference type="Pfam" id="PF08281"/>
    </source>
</evidence>
<dbReference type="InterPro" id="IPR014284">
    <property type="entry name" value="RNA_pol_sigma-70_dom"/>
</dbReference>
<dbReference type="RefSeq" id="WP_169927830.1">
    <property type="nucleotide sequence ID" value="NZ_CP012333.1"/>
</dbReference>
<dbReference type="SUPFAM" id="SSF88659">
    <property type="entry name" value="Sigma3 and sigma4 domains of RNA polymerase sigma factors"/>
    <property type="match status" value="1"/>
</dbReference>
<keyword evidence="4" id="KW-0238">DNA-binding</keyword>
<gene>
    <name evidence="8" type="ORF">AKJ09_05423</name>
</gene>
<dbReference type="GO" id="GO:0016987">
    <property type="term" value="F:sigma factor activity"/>
    <property type="evidence" value="ECO:0007669"/>
    <property type="project" value="UniProtKB-KW"/>
</dbReference>
<evidence type="ECO:0000256" key="5">
    <source>
        <dbReference type="ARBA" id="ARBA00023163"/>
    </source>
</evidence>
<dbReference type="KEGG" id="llu:AKJ09_05423"/>
<dbReference type="InterPro" id="IPR039425">
    <property type="entry name" value="RNA_pol_sigma-70-like"/>
</dbReference>
<keyword evidence="2" id="KW-0805">Transcription regulation</keyword>
<keyword evidence="9" id="KW-1185">Reference proteome</keyword>
<dbReference type="AlphaFoldDB" id="A0A0K1Q044"/>